<feature type="domain" description="Isopenicillin N synthase-like Fe(2+) 2OG dioxygenase" evidence="1">
    <location>
        <begin position="180"/>
        <end position="245"/>
    </location>
</feature>
<dbReference type="Pfam" id="PF03171">
    <property type="entry name" value="2OG-FeII_Oxy"/>
    <property type="match status" value="1"/>
</dbReference>
<organism evidence="2 3">
    <name type="scientific">Dothidotthia symphoricarpi CBS 119687</name>
    <dbReference type="NCBI Taxonomy" id="1392245"/>
    <lineage>
        <taxon>Eukaryota</taxon>
        <taxon>Fungi</taxon>
        <taxon>Dikarya</taxon>
        <taxon>Ascomycota</taxon>
        <taxon>Pezizomycotina</taxon>
        <taxon>Dothideomycetes</taxon>
        <taxon>Pleosporomycetidae</taxon>
        <taxon>Pleosporales</taxon>
        <taxon>Dothidotthiaceae</taxon>
        <taxon>Dothidotthia</taxon>
    </lineage>
</organism>
<protein>
    <recommendedName>
        <fullName evidence="1">Isopenicillin N synthase-like Fe(2+) 2OG dioxygenase domain-containing protein</fullName>
    </recommendedName>
</protein>
<evidence type="ECO:0000313" key="3">
    <source>
        <dbReference type="Proteomes" id="UP000799771"/>
    </source>
</evidence>
<dbReference type="Proteomes" id="UP000799771">
    <property type="component" value="Unassembled WGS sequence"/>
</dbReference>
<dbReference type="InterPro" id="IPR044861">
    <property type="entry name" value="IPNS-like_FE2OG_OXY"/>
</dbReference>
<dbReference type="InterPro" id="IPR027443">
    <property type="entry name" value="IPNS-like_sf"/>
</dbReference>
<sequence length="263" mass="29380">MAYSYPGPKTSLDVVNYSALQANDAKEICKLVEISQTSGIFFLDLETGSASGGAYDDMPSLIEAQRKFFSRDAEQKLEYADDDPSRGFDMFEALSVQRLKLSRKQHLSNTLRLPPDLQIVSDRISSLFTFNDTVLRQIAQKLSTKASPPLEAYKYSDSTNPGASNMCLGIASARAGMEILGDHLDEDILTITYYDEPFLEVQDRKTKAWGLVEVNEHMPIVNVGDELQKASKGKFYAPPHRVVQSPKEINLVMYDLNEGMSDF</sequence>
<evidence type="ECO:0000259" key="1">
    <source>
        <dbReference type="Pfam" id="PF03171"/>
    </source>
</evidence>
<gene>
    <name evidence="2" type="ORF">P153DRAFT_391515</name>
</gene>
<dbReference type="AlphaFoldDB" id="A0A6A5ZUM8"/>
<dbReference type="RefSeq" id="XP_033517816.1">
    <property type="nucleotide sequence ID" value="XM_033671072.1"/>
</dbReference>
<proteinExistence type="predicted"/>
<reference evidence="2" key="1">
    <citation type="journal article" date="2020" name="Stud. Mycol.">
        <title>101 Dothideomycetes genomes: a test case for predicting lifestyles and emergence of pathogens.</title>
        <authorList>
            <person name="Haridas S."/>
            <person name="Albert R."/>
            <person name="Binder M."/>
            <person name="Bloem J."/>
            <person name="Labutti K."/>
            <person name="Salamov A."/>
            <person name="Andreopoulos B."/>
            <person name="Baker S."/>
            <person name="Barry K."/>
            <person name="Bills G."/>
            <person name="Bluhm B."/>
            <person name="Cannon C."/>
            <person name="Castanera R."/>
            <person name="Culley D."/>
            <person name="Daum C."/>
            <person name="Ezra D."/>
            <person name="Gonzalez J."/>
            <person name="Henrissat B."/>
            <person name="Kuo A."/>
            <person name="Liang C."/>
            <person name="Lipzen A."/>
            <person name="Lutzoni F."/>
            <person name="Magnuson J."/>
            <person name="Mondo S."/>
            <person name="Nolan M."/>
            <person name="Ohm R."/>
            <person name="Pangilinan J."/>
            <person name="Park H.-J."/>
            <person name="Ramirez L."/>
            <person name="Alfaro M."/>
            <person name="Sun H."/>
            <person name="Tritt A."/>
            <person name="Yoshinaga Y."/>
            <person name="Zwiers L.-H."/>
            <person name="Turgeon B."/>
            <person name="Goodwin S."/>
            <person name="Spatafora J."/>
            <person name="Crous P."/>
            <person name="Grigoriev I."/>
        </authorList>
    </citation>
    <scope>NUCLEOTIDE SEQUENCE</scope>
    <source>
        <strain evidence="2">CBS 119687</strain>
    </source>
</reference>
<keyword evidence="3" id="KW-1185">Reference proteome</keyword>
<evidence type="ECO:0000313" key="2">
    <source>
        <dbReference type="EMBL" id="KAF2123422.1"/>
    </source>
</evidence>
<dbReference type="EMBL" id="ML977527">
    <property type="protein sequence ID" value="KAF2123422.1"/>
    <property type="molecule type" value="Genomic_DNA"/>
</dbReference>
<dbReference type="OrthoDB" id="288590at2759"/>
<dbReference type="GeneID" id="54411504"/>
<name>A0A6A5ZUM8_9PLEO</name>
<dbReference type="SUPFAM" id="SSF51197">
    <property type="entry name" value="Clavaminate synthase-like"/>
    <property type="match status" value="1"/>
</dbReference>
<dbReference type="Gene3D" id="2.60.120.330">
    <property type="entry name" value="B-lactam Antibiotic, Isopenicillin N Synthase, Chain"/>
    <property type="match status" value="1"/>
</dbReference>
<accession>A0A6A5ZUM8</accession>